<name>A0A0P1F9M1_THAGE</name>
<accession>A0A0P1F9M1</accession>
<keyword evidence="1" id="KW-0812">Transmembrane</keyword>
<reference evidence="2 3" key="1">
    <citation type="submission" date="2015-09" db="EMBL/GenBank/DDBJ databases">
        <authorList>
            <consortium name="Swine Surveillance"/>
        </authorList>
    </citation>
    <scope>NUCLEOTIDE SEQUENCE [LARGE SCALE GENOMIC DNA]</scope>
    <source>
        <strain evidence="2 3">CECT 4357</strain>
    </source>
</reference>
<feature type="transmembrane region" description="Helical" evidence="1">
    <location>
        <begin position="116"/>
        <end position="136"/>
    </location>
</feature>
<proteinExistence type="predicted"/>
<gene>
    <name evidence="2" type="ORF">TG4357_01453</name>
</gene>
<feature type="transmembrane region" description="Helical" evidence="1">
    <location>
        <begin position="176"/>
        <end position="197"/>
    </location>
</feature>
<feature type="transmembrane region" description="Helical" evidence="1">
    <location>
        <begin position="12"/>
        <end position="30"/>
    </location>
</feature>
<protein>
    <submittedName>
        <fullName evidence="2">Uncharacterized protein</fullName>
    </submittedName>
</protein>
<organism evidence="2 3">
    <name type="scientific">Thalassovita gelatinovora</name>
    <name type="common">Thalassobius gelatinovorus</name>
    <dbReference type="NCBI Taxonomy" id="53501"/>
    <lineage>
        <taxon>Bacteria</taxon>
        <taxon>Pseudomonadati</taxon>
        <taxon>Pseudomonadota</taxon>
        <taxon>Alphaproteobacteria</taxon>
        <taxon>Rhodobacterales</taxon>
        <taxon>Roseobacteraceae</taxon>
        <taxon>Thalassovita</taxon>
    </lineage>
</organism>
<evidence type="ECO:0000313" key="2">
    <source>
        <dbReference type="EMBL" id="CUH64715.1"/>
    </source>
</evidence>
<feature type="transmembrane region" description="Helical" evidence="1">
    <location>
        <begin position="209"/>
        <end position="232"/>
    </location>
</feature>
<feature type="transmembrane region" description="Helical" evidence="1">
    <location>
        <begin position="50"/>
        <end position="68"/>
    </location>
</feature>
<evidence type="ECO:0000313" key="3">
    <source>
        <dbReference type="Proteomes" id="UP000051587"/>
    </source>
</evidence>
<dbReference type="Proteomes" id="UP000051587">
    <property type="component" value="Unassembled WGS sequence"/>
</dbReference>
<dbReference type="AlphaFoldDB" id="A0A0P1F9M1"/>
<evidence type="ECO:0000256" key="1">
    <source>
        <dbReference type="SAM" id="Phobius"/>
    </source>
</evidence>
<keyword evidence="1" id="KW-0472">Membrane</keyword>
<dbReference type="STRING" id="53501.SAMN04488043_102222"/>
<keyword evidence="1" id="KW-1133">Transmembrane helix</keyword>
<dbReference type="EMBL" id="CYSA01000015">
    <property type="protein sequence ID" value="CUH64715.1"/>
    <property type="molecule type" value="Genomic_DNA"/>
</dbReference>
<keyword evidence="3" id="KW-1185">Reference proteome</keyword>
<sequence>MFFPDTTGDATALVVLLALLAAVMTFFEYYTEYPSVLEFRDAAPFNRIRFGTILTVILVLSLILHAPGQSSDMAQIVTALARIGGDLADFPYSPVRLALLTLPVDMPASVVENVRMAAAVAYVISGLAVLIFFALVHLSNWPMGNGAFNVWVNLPMFDPTKGDVLTRLNRDARINVMLGFILPFLLPAVIKGTSGWIDPKALMGPQTMIWSMTIWACLPATLMMRGIALGRIAGMIGEKRRRAYAEAKVHTV</sequence>